<accession>A0A1V0B9G9</accession>
<dbReference type="STRING" id="1931241.BVH74_18165"/>
<evidence type="ECO:0008006" key="3">
    <source>
        <dbReference type="Google" id="ProtNLM"/>
    </source>
</evidence>
<dbReference type="Proteomes" id="UP000243488">
    <property type="component" value="Chromosome"/>
</dbReference>
<dbReference type="AlphaFoldDB" id="A0A1V0B9G9"/>
<dbReference type="EMBL" id="CP020100">
    <property type="protein sequence ID" value="AQZ96557.1"/>
    <property type="molecule type" value="Genomic_DNA"/>
</dbReference>
<organism evidence="1 2">
    <name type="scientific">Halopseudomonas phragmitis</name>
    <dbReference type="NCBI Taxonomy" id="1931241"/>
    <lineage>
        <taxon>Bacteria</taxon>
        <taxon>Pseudomonadati</taxon>
        <taxon>Pseudomonadota</taxon>
        <taxon>Gammaproteobacteria</taxon>
        <taxon>Pseudomonadales</taxon>
        <taxon>Pseudomonadaceae</taxon>
        <taxon>Halopseudomonas</taxon>
    </lineage>
</organism>
<gene>
    <name evidence="1" type="ORF">BVH74_18165</name>
</gene>
<protein>
    <recommendedName>
        <fullName evidence="3">DUF3168 domain-containing protein</fullName>
    </recommendedName>
</protein>
<dbReference type="KEGG" id="ppha:BVH74_18165"/>
<sequence length="143" mass="15818">MSEGANLTDAIVQCLGEISPANGFHTDIKAVYGPLESKPDKAPLPCLLVSLPDDGMEEMVGPTVKRLATYVVEAQFSRVASLQDMQRCHHDILRALGYGQYQPERPLKPGAVEEESVEYDQALDGATQRAAKCRLQVRYIEHY</sequence>
<name>A0A1V0B9G9_9GAMM</name>
<evidence type="ECO:0000313" key="2">
    <source>
        <dbReference type="Proteomes" id="UP000243488"/>
    </source>
</evidence>
<keyword evidence="2" id="KW-1185">Reference proteome</keyword>
<reference evidence="1 2" key="1">
    <citation type="submission" date="2017-03" db="EMBL/GenBank/DDBJ databases">
        <title>Complete genome sequence of the novel DNRA strain Pseudomonas sp. S-6-2 isolated from Chinese polluted river sediment. Journal of Biotechnology.</title>
        <authorList>
            <person name="Li J."/>
            <person name="Xiang F."/>
            <person name="Wang L."/>
            <person name="Xi L."/>
            <person name="Liu J."/>
        </authorList>
    </citation>
    <scope>NUCLEOTIDE SEQUENCE [LARGE SCALE GENOMIC DNA]</scope>
    <source>
        <strain evidence="1 2">S-6-2</strain>
    </source>
</reference>
<evidence type="ECO:0000313" key="1">
    <source>
        <dbReference type="EMBL" id="AQZ96557.1"/>
    </source>
</evidence>
<proteinExistence type="predicted"/>
<dbReference type="RefSeq" id="WP_080051465.1">
    <property type="nucleotide sequence ID" value="NZ_CP020100.1"/>
</dbReference>